<keyword evidence="3" id="KW-1185">Reference proteome</keyword>
<proteinExistence type="predicted"/>
<gene>
    <name evidence="2" type="ORF">FRX31_024490</name>
</gene>
<organism evidence="2 3">
    <name type="scientific">Thalictrum thalictroides</name>
    <name type="common">Rue-anemone</name>
    <name type="synonym">Anemone thalictroides</name>
    <dbReference type="NCBI Taxonomy" id="46969"/>
    <lineage>
        <taxon>Eukaryota</taxon>
        <taxon>Viridiplantae</taxon>
        <taxon>Streptophyta</taxon>
        <taxon>Embryophyta</taxon>
        <taxon>Tracheophyta</taxon>
        <taxon>Spermatophyta</taxon>
        <taxon>Magnoliopsida</taxon>
        <taxon>Ranunculales</taxon>
        <taxon>Ranunculaceae</taxon>
        <taxon>Thalictroideae</taxon>
        <taxon>Thalictrum</taxon>
    </lineage>
</organism>
<comment type="caution">
    <text evidence="2">The sequence shown here is derived from an EMBL/GenBank/DDBJ whole genome shotgun (WGS) entry which is preliminary data.</text>
</comment>
<name>A0A7J6VLW7_THATH</name>
<evidence type="ECO:0000313" key="2">
    <source>
        <dbReference type="EMBL" id="KAF5185923.1"/>
    </source>
</evidence>
<accession>A0A7J6VLW7</accession>
<evidence type="ECO:0008006" key="4">
    <source>
        <dbReference type="Google" id="ProtNLM"/>
    </source>
</evidence>
<feature type="region of interest" description="Disordered" evidence="1">
    <location>
        <begin position="552"/>
        <end position="581"/>
    </location>
</feature>
<feature type="region of interest" description="Disordered" evidence="1">
    <location>
        <begin position="685"/>
        <end position="706"/>
    </location>
</feature>
<evidence type="ECO:0000256" key="1">
    <source>
        <dbReference type="SAM" id="MobiDB-lite"/>
    </source>
</evidence>
<dbReference type="Proteomes" id="UP000554482">
    <property type="component" value="Unassembled WGS sequence"/>
</dbReference>
<dbReference type="AlphaFoldDB" id="A0A7J6VLW7"/>
<evidence type="ECO:0000313" key="3">
    <source>
        <dbReference type="Proteomes" id="UP000554482"/>
    </source>
</evidence>
<feature type="compositionally biased region" description="Basic and acidic residues" evidence="1">
    <location>
        <begin position="557"/>
        <end position="576"/>
    </location>
</feature>
<protein>
    <recommendedName>
        <fullName evidence="4">DUF4283 domain-containing protein</fullName>
    </recommendedName>
</protein>
<dbReference type="EMBL" id="JABWDY010030059">
    <property type="protein sequence ID" value="KAF5185923.1"/>
    <property type="molecule type" value="Genomic_DNA"/>
</dbReference>
<reference evidence="2 3" key="1">
    <citation type="submission" date="2020-06" db="EMBL/GenBank/DDBJ databases">
        <title>Transcriptomic and genomic resources for Thalictrum thalictroides and T. hernandezii: Facilitating candidate gene discovery in an emerging model plant lineage.</title>
        <authorList>
            <person name="Arias T."/>
            <person name="Riano-Pachon D.M."/>
            <person name="Di Stilio V.S."/>
        </authorList>
    </citation>
    <scope>NUCLEOTIDE SEQUENCE [LARGE SCALE GENOMIC DNA]</scope>
    <source>
        <strain evidence="3">cv. WT478/WT964</strain>
        <tissue evidence="2">Leaves</tissue>
    </source>
</reference>
<sequence length="706" mass="79465">MDYRARANRGYGKCVEIIEGKMIEVESWKTSRSWDKVHLTEKFGKMVFTGKTSMEGGRWIGKLLCQVSCGMTVMGSVFRYVDDYLSMIGTVRGNRSGTFLQLQLFTKMANNKRMMVCIPAGEDRMGWTNLGGKIRNMLMCEEVHPQRMPSRPVFQTMTQQNQLQRPSFAEALGKGDQRRDFNPTQVLEMNNSWWSAVAVCQPSNPNPNWEWVKDRCTGVFAGAGLKIIEGGKALIFLNSEEDLAKLLNLPPLTYWEGTFTFSKWSPSAGALKVCSGLRSDVEVVFTGIPYHLRVKAVIESLSKKCGNSVGTIKGEAEYTSPYCFVGLKNCEIQKIPRSITLEHKGANYLIWVEIISEEVKSLAKRPTCRSTTEGFLLTEQRREIVTADVAKYDPWVGAAKGPTISARSPPGFGRNCCSVQNSNCQPRQMFQEGFQANDIVPHVNTNSGESGIQPSSRYVSPNRFAHLEVESYDPEENEEIFNTHGSHFGHVVQVHGSPQICADQPDPAPLQPIFEPISGHRPRSRSRRGLGLSNFPVVRLNKHVIRYTQALRNGRARSRDSRSKGREILTRREAECSTHNNDNVNQRVNEEESVVKEASNIELDQICVQESTQLHPLNEVNGFRTRDQIRVIAESLHNCRNNDDLSNWIKWLVIPAGEKLGITTTTSRRGQEKLYTELASIDFQKEDVDEQNQEELPPVPGETIGN</sequence>